<dbReference type="WBParaSite" id="PDA_v2.g30632.t1">
    <property type="protein sequence ID" value="PDA_v2.g30632.t1"/>
    <property type="gene ID" value="PDA_v2.g30632"/>
</dbReference>
<organism evidence="1 2">
    <name type="scientific">Panagrolaimus davidi</name>
    <dbReference type="NCBI Taxonomy" id="227884"/>
    <lineage>
        <taxon>Eukaryota</taxon>
        <taxon>Metazoa</taxon>
        <taxon>Ecdysozoa</taxon>
        <taxon>Nematoda</taxon>
        <taxon>Chromadorea</taxon>
        <taxon>Rhabditida</taxon>
        <taxon>Tylenchina</taxon>
        <taxon>Panagrolaimomorpha</taxon>
        <taxon>Panagrolaimoidea</taxon>
        <taxon>Panagrolaimidae</taxon>
        <taxon>Panagrolaimus</taxon>
    </lineage>
</organism>
<evidence type="ECO:0000313" key="1">
    <source>
        <dbReference type="Proteomes" id="UP000887578"/>
    </source>
</evidence>
<dbReference type="Proteomes" id="UP000887578">
    <property type="component" value="Unplaced"/>
</dbReference>
<evidence type="ECO:0000313" key="2">
    <source>
        <dbReference type="WBParaSite" id="PDA_v2.g30632.t1"/>
    </source>
</evidence>
<keyword evidence="1" id="KW-1185">Reference proteome</keyword>
<sequence length="286" mass="33739">MSDNIPFVRAPSSDFPSDVLKWMKINAKPKMLLKLMKCCKYFQHFPEFPFFVVKEIRFCYKDEGDEYEDHWWLMTLDDKTQIFKGLKSIEKVTKPIWITKSLVFNVPEYLIPKIAVCDIQILHLEHPISYDYFKFLTASGNVKELNIWASVKYSNGDPVYIDKIFECVPKVTDIWFYSEMSVFDFDFIITLENIDASKLECFTLHIISFSHFLLFTKFMDKNPHVEYVIEFNDGILSTEETKAIEKYVQRIIDAGVTKYPIPIILFPGQSQEQRNDIYCLSLLHYS</sequence>
<reference evidence="2" key="1">
    <citation type="submission" date="2022-11" db="UniProtKB">
        <authorList>
            <consortium name="WormBaseParasite"/>
        </authorList>
    </citation>
    <scope>IDENTIFICATION</scope>
</reference>
<proteinExistence type="predicted"/>
<accession>A0A914QLM5</accession>
<protein>
    <submittedName>
        <fullName evidence="2">Uncharacterized protein</fullName>
    </submittedName>
</protein>
<dbReference type="AlphaFoldDB" id="A0A914QLM5"/>
<name>A0A914QLM5_9BILA</name>